<evidence type="ECO:0000256" key="1">
    <source>
        <dbReference type="SAM" id="MobiDB-lite"/>
    </source>
</evidence>
<organism evidence="2 3">
    <name type="scientific">Lachnellula occidentalis</name>
    <dbReference type="NCBI Taxonomy" id="215460"/>
    <lineage>
        <taxon>Eukaryota</taxon>
        <taxon>Fungi</taxon>
        <taxon>Dikarya</taxon>
        <taxon>Ascomycota</taxon>
        <taxon>Pezizomycotina</taxon>
        <taxon>Leotiomycetes</taxon>
        <taxon>Helotiales</taxon>
        <taxon>Lachnaceae</taxon>
        <taxon>Lachnellula</taxon>
    </lineage>
</organism>
<sequence length="572" mass="64911">MSEQNNRTTELDPFSEEAHQGRLDDLDKAEVPADVNLLLLWDTLSHCTEPSDGNIVLEKLGAESTQISLAKKEKDTIEKELADGKCRIKFDSSGFPERHPTWSEAFKLHIDKAQEYFYILQTEDSEPNEDDDAYYTEFVQNDPKTRVAEFGYRYACGTKAHDVNGNLVGSKNDQIEFNYAEHKTMGEMLHLKWPDADSSHDSRNLTLPNGVKLSYGEINGLGGDFFGSYHPVCTGENFDQQCQFFMEAFETLGNSGKALDEVEKLRRNRKEEVEAIAEAVNKGRSTYEVYKSLKRSGTVPGLSQEDEEISLITLKGEGPNYLRLAQINFDHFGKDAVTAYNAGHYCALKKAAEGQLELAYAMNAFADHYLGDCFASGHYRTPRRRLHGSETAIGAAWSAVSGVVQEVATLNLTKFYQGVMKVMVPDLCAMLMHNEDNKRGLTVRNKKGEEFTCWGDKQLFEPHNKRNKEIMTQGLQASVDEVYEAFQNKTAKRPEDGYRPWDYAPSEVVEGKTHAPLFVEYEPSGWTPWKWGVKVREPFWNPHSRHYKEVGGSVNLINLYNKISTSEQWKEY</sequence>
<evidence type="ECO:0000313" key="3">
    <source>
        <dbReference type="Proteomes" id="UP000443090"/>
    </source>
</evidence>
<proteinExistence type="predicted"/>
<keyword evidence="3" id="KW-1185">Reference proteome</keyword>
<dbReference type="Proteomes" id="UP000443090">
    <property type="component" value="Unassembled WGS sequence"/>
</dbReference>
<evidence type="ECO:0000313" key="2">
    <source>
        <dbReference type="EMBL" id="TVY46421.1"/>
    </source>
</evidence>
<dbReference type="OrthoDB" id="5344235at2759"/>
<dbReference type="CDD" id="cd22893">
    <property type="entry name" value="PlcA-like"/>
    <property type="match status" value="1"/>
</dbReference>
<reference evidence="2 3" key="1">
    <citation type="submission" date="2018-05" db="EMBL/GenBank/DDBJ databases">
        <title>Genome sequencing and assembly of the regulated plant pathogen Lachnellula willkommii and related sister species for the development of diagnostic species identification markers.</title>
        <authorList>
            <person name="Giroux E."/>
            <person name="Bilodeau G."/>
        </authorList>
    </citation>
    <scope>NUCLEOTIDE SEQUENCE [LARGE SCALE GENOMIC DNA]</scope>
    <source>
        <strain evidence="2 3">CBS 160.35</strain>
    </source>
</reference>
<gene>
    <name evidence="2" type="ORF">LOCC1_G003766</name>
</gene>
<dbReference type="AlphaFoldDB" id="A0A8H8UFK4"/>
<accession>A0A8H8UFK4</accession>
<comment type="caution">
    <text evidence="2">The sequence shown here is derived from an EMBL/GenBank/DDBJ whole genome shotgun (WGS) entry which is preliminary data.</text>
</comment>
<protein>
    <recommendedName>
        <fullName evidence="4">Phospholipase C</fullName>
    </recommendedName>
</protein>
<dbReference type="InterPro" id="IPR049756">
    <property type="entry name" value="PlcA-like_dom"/>
</dbReference>
<feature type="region of interest" description="Disordered" evidence="1">
    <location>
        <begin position="1"/>
        <end position="21"/>
    </location>
</feature>
<dbReference type="EMBL" id="QGMI01000149">
    <property type="protein sequence ID" value="TVY46421.1"/>
    <property type="molecule type" value="Genomic_DNA"/>
</dbReference>
<name>A0A8H8UFK4_9HELO</name>
<evidence type="ECO:0008006" key="4">
    <source>
        <dbReference type="Google" id="ProtNLM"/>
    </source>
</evidence>